<sequence>MLRRIVFRQRRQQVGESVNHYVADLRGLASLCKFGALENEPAVDMAFQLESAAGLASQLASSSPSLTQPMPHTQMVGPFVGSPSPGSSQDWSEGNFAGQQGASHPTRALTCPAKGQRCKRCGRQNHFARVCRSVSASTSPAPRSPGPPAPTTIHSVSSTSRPFKVCTVELDGACLPLLLDTGATRSLLNVSTIRRLFPLRTSTAGAEDLYGYGHSKIGMVGTIAFSVCYGTKTLPSVTFQVSRHGRNLMGMDLFCDLGFSFLDYTGSAILSVSSPWQQRWPVLFDSLGCLTAFNHQPLLNEEVRPVIQLRDNVTAELRKLLEAGIINQVNASPWISNLVVARKKSGGLRPCIDLRSVNKAVIPDKYPLPTVEELASKFHGSSVFSKPDLRQGYMQVMLHPNSRDLTAFVSYVGFFTLHPHAFRLSSAPSCFQKIMSTMFAGIPGVVIYLDDIVVHGTTPTLHDECLTRVLDVLTSHNLTLNGEKCIFAVSAVEFVGFRLTADGLSPLHSNVEAVQRLPEPSCPAQLASFQGMTAYYLRFLPEYSATTDLLRELLKKDAAWSWTPACSASVHHLKAQLTSPHVLAHFAHNSDL</sequence>
<feature type="domain" description="Peptidase A2" evidence="5">
    <location>
        <begin position="175"/>
        <end position="213"/>
    </location>
</feature>
<dbReference type="InterPro" id="IPR001969">
    <property type="entry name" value="Aspartic_peptidase_AS"/>
</dbReference>
<dbReference type="EMBL" id="VEVO01000008">
    <property type="protein sequence ID" value="KAF0039087.1"/>
    <property type="molecule type" value="Genomic_DNA"/>
</dbReference>
<dbReference type="PANTHER" id="PTHR37984:SF15">
    <property type="entry name" value="INTEGRASE CATALYTIC DOMAIN-CONTAINING PROTEIN"/>
    <property type="match status" value="1"/>
</dbReference>
<dbReference type="InterPro" id="IPR043502">
    <property type="entry name" value="DNA/RNA_pol_sf"/>
</dbReference>
<proteinExistence type="inferred from homology"/>
<dbReference type="EC" id="3.1.26.4" evidence="2"/>
<evidence type="ECO:0000256" key="3">
    <source>
        <dbReference type="ARBA" id="ARBA00022801"/>
    </source>
</evidence>
<dbReference type="GO" id="GO:0006508">
    <property type="term" value="P:proteolysis"/>
    <property type="evidence" value="ECO:0007669"/>
    <property type="project" value="InterPro"/>
</dbReference>
<dbReference type="Gene3D" id="3.30.70.270">
    <property type="match status" value="2"/>
</dbReference>
<dbReference type="SUPFAM" id="SSF50630">
    <property type="entry name" value="Acid proteases"/>
    <property type="match status" value="1"/>
</dbReference>
<evidence type="ECO:0000256" key="1">
    <source>
        <dbReference type="ARBA" id="ARBA00010879"/>
    </source>
</evidence>
<dbReference type="SUPFAM" id="SSF56672">
    <property type="entry name" value="DNA/RNA polymerases"/>
    <property type="match status" value="1"/>
</dbReference>
<dbReference type="AlphaFoldDB" id="A0A6A4SZF3"/>
<dbReference type="InterPro" id="IPR021109">
    <property type="entry name" value="Peptidase_aspartic_dom_sf"/>
</dbReference>
<feature type="compositionally biased region" description="Low complexity" evidence="4">
    <location>
        <begin position="77"/>
        <end position="88"/>
    </location>
</feature>
<dbReference type="PANTHER" id="PTHR37984">
    <property type="entry name" value="PROTEIN CBG26694"/>
    <property type="match status" value="1"/>
</dbReference>
<dbReference type="PROSITE" id="PS00141">
    <property type="entry name" value="ASP_PROTEASE"/>
    <property type="match status" value="1"/>
</dbReference>
<evidence type="ECO:0000256" key="4">
    <source>
        <dbReference type="SAM" id="MobiDB-lite"/>
    </source>
</evidence>
<feature type="region of interest" description="Disordered" evidence="4">
    <location>
        <begin position="77"/>
        <end position="108"/>
    </location>
</feature>
<dbReference type="InterPro" id="IPR043128">
    <property type="entry name" value="Rev_trsase/Diguanyl_cyclase"/>
</dbReference>
<evidence type="ECO:0000259" key="5">
    <source>
        <dbReference type="PROSITE" id="PS50175"/>
    </source>
</evidence>
<dbReference type="InterPro" id="IPR000477">
    <property type="entry name" value="RT_dom"/>
</dbReference>
<dbReference type="GO" id="GO:0004190">
    <property type="term" value="F:aspartic-type endopeptidase activity"/>
    <property type="evidence" value="ECO:0007669"/>
    <property type="project" value="InterPro"/>
</dbReference>
<feature type="compositionally biased region" description="Polar residues" evidence="4">
    <location>
        <begin position="89"/>
        <end position="103"/>
    </location>
</feature>
<evidence type="ECO:0000256" key="2">
    <source>
        <dbReference type="ARBA" id="ARBA00012180"/>
    </source>
</evidence>
<organism evidence="6 7">
    <name type="scientific">Scophthalmus maximus</name>
    <name type="common">Turbot</name>
    <name type="synonym">Psetta maxima</name>
    <dbReference type="NCBI Taxonomy" id="52904"/>
    <lineage>
        <taxon>Eukaryota</taxon>
        <taxon>Metazoa</taxon>
        <taxon>Chordata</taxon>
        <taxon>Craniata</taxon>
        <taxon>Vertebrata</taxon>
        <taxon>Euteleostomi</taxon>
        <taxon>Actinopterygii</taxon>
        <taxon>Neopterygii</taxon>
        <taxon>Teleostei</taxon>
        <taxon>Neoteleostei</taxon>
        <taxon>Acanthomorphata</taxon>
        <taxon>Carangaria</taxon>
        <taxon>Pleuronectiformes</taxon>
        <taxon>Pleuronectoidei</taxon>
        <taxon>Scophthalmidae</taxon>
        <taxon>Scophthalmus</taxon>
    </lineage>
</organism>
<name>A0A6A4SZF3_SCOMX</name>
<dbReference type="InterPro" id="IPR050951">
    <property type="entry name" value="Retrovirus_Pol_polyprotein"/>
</dbReference>
<protein>
    <recommendedName>
        <fullName evidence="2">ribonuclease H</fullName>
        <ecNumber evidence="2">3.1.26.4</ecNumber>
    </recommendedName>
</protein>
<feature type="region of interest" description="Disordered" evidence="4">
    <location>
        <begin position="134"/>
        <end position="157"/>
    </location>
</feature>
<dbReference type="InterPro" id="IPR001995">
    <property type="entry name" value="Peptidase_A2_cat"/>
</dbReference>
<gene>
    <name evidence="6" type="ORF">F2P81_009571</name>
</gene>
<reference evidence="6 7" key="1">
    <citation type="submission" date="2019-06" db="EMBL/GenBank/DDBJ databases">
        <title>Draft genomes of female and male turbot (Scophthalmus maximus).</title>
        <authorList>
            <person name="Xu H."/>
            <person name="Xu X.-W."/>
            <person name="Shao C."/>
            <person name="Chen S."/>
        </authorList>
    </citation>
    <scope>NUCLEOTIDE SEQUENCE [LARGE SCALE GENOMIC DNA]</scope>
    <source>
        <strain evidence="6">Ysfricsl-2016a</strain>
        <tissue evidence="6">Blood</tissue>
    </source>
</reference>
<accession>A0A6A4SZF3</accession>
<evidence type="ECO:0000313" key="6">
    <source>
        <dbReference type="EMBL" id="KAF0039087.1"/>
    </source>
</evidence>
<comment type="similarity">
    <text evidence="1">Belongs to the beta type-B retroviral polymerase family. HERV class-II K(HML-2) pol subfamily.</text>
</comment>
<dbReference type="FunFam" id="3.30.70.270:FF:000020">
    <property type="entry name" value="Transposon Tf2-6 polyprotein-like Protein"/>
    <property type="match status" value="1"/>
</dbReference>
<keyword evidence="3" id="KW-0378">Hydrolase</keyword>
<dbReference type="PROSITE" id="PS50175">
    <property type="entry name" value="ASP_PROT_RETROV"/>
    <property type="match status" value="1"/>
</dbReference>
<dbReference type="Gene3D" id="3.10.10.10">
    <property type="entry name" value="HIV Type 1 Reverse Transcriptase, subunit A, domain 1"/>
    <property type="match status" value="1"/>
</dbReference>
<comment type="caution">
    <text evidence="6">The sequence shown here is derived from an EMBL/GenBank/DDBJ whole genome shotgun (WGS) entry which is preliminary data.</text>
</comment>
<dbReference type="Proteomes" id="UP000438429">
    <property type="component" value="Unassembled WGS sequence"/>
</dbReference>
<dbReference type="Pfam" id="PF00078">
    <property type="entry name" value="RVT_1"/>
    <property type="match status" value="1"/>
</dbReference>
<dbReference type="CDD" id="cd01647">
    <property type="entry name" value="RT_LTR"/>
    <property type="match status" value="1"/>
</dbReference>
<dbReference type="Gene3D" id="2.40.70.10">
    <property type="entry name" value="Acid Proteases"/>
    <property type="match status" value="1"/>
</dbReference>
<dbReference type="GO" id="GO:0004523">
    <property type="term" value="F:RNA-DNA hybrid ribonuclease activity"/>
    <property type="evidence" value="ECO:0007669"/>
    <property type="project" value="UniProtKB-EC"/>
</dbReference>
<evidence type="ECO:0000313" key="7">
    <source>
        <dbReference type="Proteomes" id="UP000438429"/>
    </source>
</evidence>